<proteinExistence type="inferred from homology"/>
<dbReference type="Pfam" id="PF00082">
    <property type="entry name" value="Peptidase_S8"/>
    <property type="match status" value="1"/>
</dbReference>
<evidence type="ECO:0000259" key="6">
    <source>
        <dbReference type="Pfam" id="PF00082"/>
    </source>
</evidence>
<dbReference type="Proteomes" id="UP000786693">
    <property type="component" value="Unassembled WGS sequence"/>
</dbReference>
<keyword evidence="8" id="KW-1185">Reference proteome</keyword>
<keyword evidence="2 5" id="KW-0645">Protease</keyword>
<feature type="active site" description="Charge relay system" evidence="5">
    <location>
        <position position="337"/>
    </location>
</feature>
<dbReference type="SUPFAM" id="SSF52743">
    <property type="entry name" value="Subtilisin-like"/>
    <property type="match status" value="1"/>
</dbReference>
<evidence type="ECO:0000256" key="2">
    <source>
        <dbReference type="ARBA" id="ARBA00022670"/>
    </source>
</evidence>
<dbReference type="PANTHER" id="PTHR43806:SF11">
    <property type="entry name" value="CEREVISIN-RELATED"/>
    <property type="match status" value="1"/>
</dbReference>
<dbReference type="PROSITE" id="PS51257">
    <property type="entry name" value="PROKAR_LIPOPROTEIN"/>
    <property type="match status" value="1"/>
</dbReference>
<name>A0ABQ4NIN2_9RHOB</name>
<dbReference type="Gene3D" id="3.40.50.200">
    <property type="entry name" value="Peptidase S8/S53 domain"/>
    <property type="match status" value="1"/>
</dbReference>
<organism evidence="7 8">
    <name type="scientific">Jannaschia pagri</name>
    <dbReference type="NCBI Taxonomy" id="2829797"/>
    <lineage>
        <taxon>Bacteria</taxon>
        <taxon>Pseudomonadati</taxon>
        <taxon>Pseudomonadota</taxon>
        <taxon>Alphaproteobacteria</taxon>
        <taxon>Rhodobacterales</taxon>
        <taxon>Roseobacteraceae</taxon>
        <taxon>Jannaschia</taxon>
    </lineage>
</organism>
<gene>
    <name evidence="7" type="ORF">JANAI62_05800</name>
</gene>
<comment type="caution">
    <text evidence="7">The sequence shown here is derived from an EMBL/GenBank/DDBJ whole genome shotgun (WGS) entry which is preliminary data.</text>
</comment>
<evidence type="ECO:0000256" key="1">
    <source>
        <dbReference type="ARBA" id="ARBA00011073"/>
    </source>
</evidence>
<dbReference type="PANTHER" id="PTHR43806">
    <property type="entry name" value="PEPTIDASE S8"/>
    <property type="match status" value="1"/>
</dbReference>
<dbReference type="CDD" id="cd05561">
    <property type="entry name" value="Peptidases_S8_4"/>
    <property type="match status" value="1"/>
</dbReference>
<dbReference type="InterPro" id="IPR000209">
    <property type="entry name" value="Peptidase_S8/S53_dom"/>
</dbReference>
<feature type="domain" description="Peptidase S8/S53" evidence="6">
    <location>
        <begin position="155"/>
        <end position="385"/>
    </location>
</feature>
<evidence type="ECO:0000313" key="8">
    <source>
        <dbReference type="Proteomes" id="UP000786693"/>
    </source>
</evidence>
<sequence length="393" mass="40634">MPKVSAYSPMPLRRLIHLGLVACVGLALAGCVSGPGPRSGTAPTVLEVGRVYGLVPSRRESQALNRAAEALGYAAHPGQNLDGLGLYLVAVDLPEGISGQEAIAALEARVDTAVVGVNHAYRVQQDAPTSDTASLSFANAALNWPEAACRAVGPVGLIDTGVDPAAPGLQGARVVSRRFARGPRPPMQHGTDVASVLADPSRLRGVTLYAADVMATGPNDVAAGADSLVRALDWFARNDVRVVNLSLAGPYNKLLDLAVRTAAERDMVLVAAVGNAGPQAAEQFPAAFSSVIAVTAVDARQRPYRHAVRGPHVDIAAPGVDVFVPGLNGGRFVTGTSIAAPFVTARIASDRALYGRASVEAIRRAMAQDAVDLGPAGVEWIFGAGLMQAPERC</sequence>
<dbReference type="InterPro" id="IPR050131">
    <property type="entry name" value="Peptidase_S8_subtilisin-like"/>
</dbReference>
<reference evidence="7 8" key="1">
    <citation type="submission" date="2021-05" db="EMBL/GenBank/DDBJ databases">
        <title>Bacteria Genome sequencing.</title>
        <authorList>
            <person name="Takabe Y."/>
            <person name="Nakajima Y."/>
            <person name="Suzuki S."/>
            <person name="Shiozaki T."/>
        </authorList>
    </citation>
    <scope>NUCLEOTIDE SEQUENCE [LARGE SCALE GENOMIC DNA]</scope>
    <source>
        <strain evidence="7 8">AI_62</strain>
    </source>
</reference>
<dbReference type="EMBL" id="BPFH01000001">
    <property type="protein sequence ID" value="GIT93957.1"/>
    <property type="molecule type" value="Genomic_DNA"/>
</dbReference>
<dbReference type="RefSeq" id="WP_255576060.1">
    <property type="nucleotide sequence ID" value="NZ_BPFH01000001.1"/>
</dbReference>
<keyword evidence="3 5" id="KW-0378">Hydrolase</keyword>
<feature type="active site" description="Charge relay system" evidence="5">
    <location>
        <position position="159"/>
    </location>
</feature>
<protein>
    <recommendedName>
        <fullName evidence="6">Peptidase S8/S53 domain-containing protein</fullName>
    </recommendedName>
</protein>
<evidence type="ECO:0000256" key="5">
    <source>
        <dbReference type="PROSITE-ProRule" id="PRU01240"/>
    </source>
</evidence>
<comment type="similarity">
    <text evidence="1 5">Belongs to the peptidase S8 family.</text>
</comment>
<feature type="active site" description="Charge relay system" evidence="5">
    <location>
        <position position="189"/>
    </location>
</feature>
<dbReference type="InterPro" id="IPR036852">
    <property type="entry name" value="Peptidase_S8/S53_dom_sf"/>
</dbReference>
<keyword evidence="4 5" id="KW-0720">Serine protease</keyword>
<accession>A0ABQ4NIN2</accession>
<evidence type="ECO:0000313" key="7">
    <source>
        <dbReference type="EMBL" id="GIT93957.1"/>
    </source>
</evidence>
<dbReference type="PROSITE" id="PS51892">
    <property type="entry name" value="SUBTILASE"/>
    <property type="match status" value="1"/>
</dbReference>
<evidence type="ECO:0000256" key="4">
    <source>
        <dbReference type="ARBA" id="ARBA00022825"/>
    </source>
</evidence>
<evidence type="ECO:0000256" key="3">
    <source>
        <dbReference type="ARBA" id="ARBA00022801"/>
    </source>
</evidence>